<protein>
    <recommendedName>
        <fullName evidence="4">HMA domain-containing protein</fullName>
    </recommendedName>
</protein>
<proteinExistence type="predicted"/>
<comment type="caution">
    <text evidence="2">The sequence shown here is derived from an EMBL/GenBank/DDBJ whole genome shotgun (WGS) entry which is preliminary data.</text>
</comment>
<feature type="region of interest" description="Disordered" evidence="1">
    <location>
        <begin position="1"/>
        <end position="36"/>
    </location>
</feature>
<dbReference type="CDD" id="cd00371">
    <property type="entry name" value="HMA"/>
    <property type="match status" value="1"/>
</dbReference>
<dbReference type="AlphaFoldDB" id="A0A8J5THC3"/>
<dbReference type="Proteomes" id="UP000729402">
    <property type="component" value="Unassembled WGS sequence"/>
</dbReference>
<evidence type="ECO:0000256" key="1">
    <source>
        <dbReference type="SAM" id="MobiDB-lite"/>
    </source>
</evidence>
<reference evidence="2" key="1">
    <citation type="journal article" date="2021" name="bioRxiv">
        <title>Whole Genome Assembly and Annotation of Northern Wild Rice, Zizania palustris L., Supports a Whole Genome Duplication in the Zizania Genus.</title>
        <authorList>
            <person name="Haas M."/>
            <person name="Kono T."/>
            <person name="Macchietto M."/>
            <person name="Millas R."/>
            <person name="McGilp L."/>
            <person name="Shao M."/>
            <person name="Duquette J."/>
            <person name="Hirsch C.N."/>
            <person name="Kimball J."/>
        </authorList>
    </citation>
    <scope>NUCLEOTIDE SEQUENCE</scope>
    <source>
        <tissue evidence="2">Fresh leaf tissue</tissue>
    </source>
</reference>
<evidence type="ECO:0008006" key="4">
    <source>
        <dbReference type="Google" id="ProtNLM"/>
    </source>
</evidence>
<name>A0A8J5THC3_ZIZPA</name>
<organism evidence="2 3">
    <name type="scientific">Zizania palustris</name>
    <name type="common">Northern wild rice</name>
    <dbReference type="NCBI Taxonomy" id="103762"/>
    <lineage>
        <taxon>Eukaryota</taxon>
        <taxon>Viridiplantae</taxon>
        <taxon>Streptophyta</taxon>
        <taxon>Embryophyta</taxon>
        <taxon>Tracheophyta</taxon>
        <taxon>Spermatophyta</taxon>
        <taxon>Magnoliopsida</taxon>
        <taxon>Liliopsida</taxon>
        <taxon>Poales</taxon>
        <taxon>Poaceae</taxon>
        <taxon>BOP clade</taxon>
        <taxon>Oryzoideae</taxon>
        <taxon>Oryzeae</taxon>
        <taxon>Zizaniinae</taxon>
        <taxon>Zizania</taxon>
    </lineage>
</organism>
<reference evidence="2" key="2">
    <citation type="submission" date="2021-02" db="EMBL/GenBank/DDBJ databases">
        <authorList>
            <person name="Kimball J.A."/>
            <person name="Haas M.W."/>
            <person name="Macchietto M."/>
            <person name="Kono T."/>
            <person name="Duquette J."/>
            <person name="Shao M."/>
        </authorList>
    </citation>
    <scope>NUCLEOTIDE SEQUENCE</scope>
    <source>
        <tissue evidence="2">Fresh leaf tissue</tissue>
    </source>
</reference>
<evidence type="ECO:0000313" key="3">
    <source>
        <dbReference type="Proteomes" id="UP000729402"/>
    </source>
</evidence>
<dbReference type="GO" id="GO:0046872">
    <property type="term" value="F:metal ion binding"/>
    <property type="evidence" value="ECO:0007669"/>
    <property type="project" value="InterPro"/>
</dbReference>
<sequence>MDAVPDATKKEDKASASGAGDDGRGGGGGGGGQRGRKRKFQSLNWVLLQVENLEGCHRLIRRAAMEITGVESVMVDEPNNQVMIIGPMATDPDLLVESLRRTSGNLVSVLSAPYSGHTYTPSSV</sequence>
<gene>
    <name evidence="2" type="ORF">GUJ93_ZPchr0014g46600</name>
</gene>
<evidence type="ECO:0000313" key="2">
    <source>
        <dbReference type="EMBL" id="KAG8082299.1"/>
    </source>
</evidence>
<keyword evidence="3" id="KW-1185">Reference proteome</keyword>
<accession>A0A8J5THC3</accession>
<dbReference type="InterPro" id="IPR006121">
    <property type="entry name" value="HMA_dom"/>
</dbReference>
<dbReference type="EMBL" id="JAAALK010000086">
    <property type="protein sequence ID" value="KAG8082299.1"/>
    <property type="molecule type" value="Genomic_DNA"/>
</dbReference>